<feature type="compositionally biased region" description="Basic and acidic residues" evidence="16">
    <location>
        <begin position="315"/>
        <end position="327"/>
    </location>
</feature>
<dbReference type="GO" id="GO:0004672">
    <property type="term" value="F:protein kinase activity"/>
    <property type="evidence" value="ECO:0007669"/>
    <property type="project" value="InterPro"/>
</dbReference>
<keyword evidence="5 15" id="KW-0479">Metal-binding</keyword>
<dbReference type="InterPro" id="IPR018108">
    <property type="entry name" value="MCP_transmembrane"/>
</dbReference>
<dbReference type="Gene3D" id="4.10.1000.10">
    <property type="entry name" value="Zinc finger, CCCH-type"/>
    <property type="match status" value="1"/>
</dbReference>
<evidence type="ECO:0000313" key="20">
    <source>
        <dbReference type="WBParaSite" id="scaffold4598_cov194.g8395"/>
    </source>
</evidence>
<evidence type="ECO:0000256" key="13">
    <source>
        <dbReference type="ARBA" id="ARBA00023136"/>
    </source>
</evidence>
<keyword evidence="8" id="KW-0999">Mitochondrion inner membrane</keyword>
<keyword evidence="9 15" id="KW-0862">Zinc</keyword>
<evidence type="ECO:0000256" key="15">
    <source>
        <dbReference type="PROSITE-ProRule" id="PRU00723"/>
    </source>
</evidence>
<feature type="region of interest" description="Disordered" evidence="16">
    <location>
        <begin position="492"/>
        <end position="553"/>
    </location>
</feature>
<evidence type="ECO:0000313" key="19">
    <source>
        <dbReference type="Proteomes" id="UP000887561"/>
    </source>
</evidence>
<dbReference type="SUPFAM" id="SSF90229">
    <property type="entry name" value="CCCH zinc finger"/>
    <property type="match status" value="1"/>
</dbReference>
<comment type="similarity">
    <text evidence="2">Belongs to the mitochondrial carrier (TC 2.A.29) family.</text>
</comment>
<feature type="compositionally biased region" description="Gly residues" evidence="16">
    <location>
        <begin position="700"/>
        <end position="717"/>
    </location>
</feature>
<evidence type="ECO:0000256" key="5">
    <source>
        <dbReference type="ARBA" id="ARBA00022723"/>
    </source>
</evidence>
<sequence length="1332" mass="144260">LFKHFIAGGTAGFFSRTTTAPLDRLKVFLQVNPTYTVPSALPPESAFKFMAYEQMKRIVKWKTGHTQLNMLERFFAGGCAGALAQTIIYPMEVLKTRLALRKTGEIGNGLGGLFEFVKKMKVNEGILCFYKGFLPNLIGIFPYAGIDLTVYETIKNWWIYRHPQVSEPGVIAVISCGIISSTCGQILTYPLALVRTRLQALNLINDQPTTMRGQFIYIYTKDGIKGLYRGFIPNFMKVIPAVSISYVTYEQSIFILIMSAKAEAILTEEEQELKRSFQRLREIKEAVFATKSVRTGETSKTNKNDVSKAQTLQEAEARAEQARRKAAEGQLAFNPSSGNRTSFKKRKKDTSIDGSTEDRGGEQNPSTDASVNQSIIGEQPAARDVMDGIVFQNRVPSMRDFKIPKKKPRTSESNEADPFSNKGDDTSGFSSGGFSSGFSSGGGGFNRKPSLDNSFGGKPRRSSSNQSIELVGESANSADSVEFVGETRENAFGNSGFGSGGGGSGKSSGFGSGGNGGFSKTSNSWGGGGFQESSERRNSNNNDEGGFGNVGFGNSSFGEKSSGGFGGANNDEGGGGGFSNSAFGNSGFGGGGGGSRKSSDFGTGGFGNAGDSGNNEGGGGGGFSNSGFGNTGFGNSSFGENSGICNFFARTGNCKYGDTCKFKHEQGEGDRGSSEQSDGGSGGFGGGGNSSGGFQNKGGFQSGGNGGGGFSSGGFETGGFSNSGFGGGSSGGFGNSGGSGFGNNSGGGNRNGKGRRESDEGAGGGGFGNEGFGNGANEAVSINESLSIRKRRACFSLKLKRLNYAPFCEKTTTPESGDERAVNNEEIESLVSSSSSAYNSGNETSSAAENTDDSSGEEEQQIHLKRLRFDSVNSQNIFETINDVNEQQNEEELQQSVEEEKNLQKDNLLEERSLNVSPQTDTQLSNSDLILEDSITGKCYELIGSGRNCKAIDLSTQEMWHCQMLKQNEFNNLMEIVSRMKSVSNCYTEEGNLLLPFDQLQTLRSSKHPNIIYILLPNHYDSLSKLIEEECGEEAASFPYWCRPVCLSERLVQQILKQITVLLEFCHRIGLFFRDFRFCKFVFTDQAKTKLRLNNVLDLYISPSVDCDLINSREFIPAYISPEVLDKKNQVYGGRAADIWAFGVMMFTLLNGRLPFYEQSNNPIELFRRIRSHCFSSRMRSSVSEPARWLIHSLLKPCPDERPSAAQILQAHWFRNTSAMGLSSLWSSCSSYACKQIEKLQQTNNCKTHLLNPVRSFFQEQNESDVGRSEVIHPLRYQAGLNSSGSALVNMTSVRGSPPSFVSIHRRELPFISLKIEREKVTEDQVVPDFSG</sequence>
<dbReference type="SUPFAM" id="SSF103506">
    <property type="entry name" value="Mitochondrial carrier"/>
    <property type="match status" value="1"/>
</dbReference>
<feature type="compositionally biased region" description="Low complexity" evidence="16">
    <location>
        <begin position="829"/>
        <end position="846"/>
    </location>
</feature>
<evidence type="ECO:0000259" key="18">
    <source>
        <dbReference type="PROSITE" id="PS50103"/>
    </source>
</evidence>
<feature type="domain" description="Protein kinase" evidence="17">
    <location>
        <begin position="937"/>
        <end position="1215"/>
    </location>
</feature>
<feature type="compositionally biased region" description="Gly residues" evidence="16">
    <location>
        <begin position="495"/>
        <end position="517"/>
    </location>
</feature>
<feature type="domain" description="C3H1-type" evidence="18">
    <location>
        <begin position="639"/>
        <end position="667"/>
    </location>
</feature>
<keyword evidence="6" id="KW-0677">Repeat</keyword>
<feature type="compositionally biased region" description="Gly residues" evidence="16">
    <location>
        <begin position="761"/>
        <end position="774"/>
    </location>
</feature>
<feature type="region of interest" description="Disordered" evidence="16">
    <location>
        <begin position="589"/>
        <end position="622"/>
    </location>
</feature>
<keyword evidence="10" id="KW-0106">Calcium</keyword>
<feature type="region of interest" description="Disordered" evidence="16">
    <location>
        <begin position="399"/>
        <end position="480"/>
    </location>
</feature>
<feature type="region of interest" description="Disordered" evidence="16">
    <location>
        <begin position="293"/>
        <end position="373"/>
    </location>
</feature>
<feature type="compositionally biased region" description="Polar residues" evidence="16">
    <location>
        <begin position="462"/>
        <end position="479"/>
    </location>
</feature>
<feature type="compositionally biased region" description="Acidic residues" evidence="16">
    <location>
        <begin position="850"/>
        <end position="859"/>
    </location>
</feature>
<dbReference type="InterPro" id="IPR000719">
    <property type="entry name" value="Prot_kinase_dom"/>
</dbReference>
<feature type="zinc finger region" description="C3H1-type" evidence="15">
    <location>
        <begin position="639"/>
        <end position="667"/>
    </location>
</feature>
<feature type="compositionally biased region" description="Polar residues" evidence="16">
    <location>
        <begin position="363"/>
        <end position="373"/>
    </location>
</feature>
<dbReference type="FunFam" id="1.50.40.10:FF:000016">
    <property type="entry name" value="Solute carrier family 25 member 23"/>
    <property type="match status" value="1"/>
</dbReference>
<dbReference type="InterPro" id="IPR023395">
    <property type="entry name" value="MCP_dom_sf"/>
</dbReference>
<keyword evidence="11" id="KW-1133">Transmembrane helix</keyword>
<evidence type="ECO:0000256" key="16">
    <source>
        <dbReference type="SAM" id="MobiDB-lite"/>
    </source>
</evidence>
<dbReference type="Pfam" id="PF00069">
    <property type="entry name" value="Pkinase"/>
    <property type="match status" value="1"/>
</dbReference>
<evidence type="ECO:0000256" key="2">
    <source>
        <dbReference type="ARBA" id="ARBA00006375"/>
    </source>
</evidence>
<evidence type="ECO:0000256" key="10">
    <source>
        <dbReference type="ARBA" id="ARBA00022837"/>
    </source>
</evidence>
<evidence type="ECO:0000259" key="17">
    <source>
        <dbReference type="PROSITE" id="PS50011"/>
    </source>
</evidence>
<dbReference type="GO" id="GO:0005743">
    <property type="term" value="C:mitochondrial inner membrane"/>
    <property type="evidence" value="ECO:0007669"/>
    <property type="project" value="UniProtKB-SubCell"/>
</dbReference>
<evidence type="ECO:0000256" key="3">
    <source>
        <dbReference type="ARBA" id="ARBA00022448"/>
    </source>
</evidence>
<keyword evidence="12" id="KW-0496">Mitochondrion</keyword>
<dbReference type="PROSITE" id="PS50920">
    <property type="entry name" value="SOLCAR"/>
    <property type="match status" value="2"/>
</dbReference>
<dbReference type="PRINTS" id="PR00926">
    <property type="entry name" value="MITOCARRIER"/>
</dbReference>
<dbReference type="Gene3D" id="1.10.510.10">
    <property type="entry name" value="Transferase(Phosphotransferase) domain 1"/>
    <property type="match status" value="1"/>
</dbReference>
<dbReference type="WBParaSite" id="scaffold4598_cov194.g8395">
    <property type="protein sequence ID" value="scaffold4598_cov194.g8395"/>
    <property type="gene ID" value="scaffold4598_cov194.g8395"/>
</dbReference>
<dbReference type="Gene3D" id="1.50.40.10">
    <property type="entry name" value="Mitochondrial carrier domain"/>
    <property type="match status" value="1"/>
</dbReference>
<evidence type="ECO:0000256" key="7">
    <source>
        <dbReference type="ARBA" id="ARBA00022771"/>
    </source>
</evidence>
<keyword evidence="19" id="KW-1185">Reference proteome</keyword>
<dbReference type="Pfam" id="PF00153">
    <property type="entry name" value="Mito_carr"/>
    <property type="match status" value="3"/>
</dbReference>
<keyword evidence="3" id="KW-0813">Transport</keyword>
<keyword evidence="4 14" id="KW-0812">Transmembrane</keyword>
<evidence type="ECO:0000256" key="9">
    <source>
        <dbReference type="ARBA" id="ARBA00022833"/>
    </source>
</evidence>
<feature type="compositionally biased region" description="Gly residues" evidence="16">
    <location>
        <begin position="430"/>
        <end position="445"/>
    </location>
</feature>
<evidence type="ECO:0000256" key="8">
    <source>
        <dbReference type="ARBA" id="ARBA00022792"/>
    </source>
</evidence>
<feature type="compositionally biased region" description="Gly residues" evidence="16">
    <location>
        <begin position="724"/>
        <end position="751"/>
    </location>
</feature>
<dbReference type="GO" id="GO:0055085">
    <property type="term" value="P:transmembrane transport"/>
    <property type="evidence" value="ECO:0007669"/>
    <property type="project" value="InterPro"/>
</dbReference>
<feature type="region of interest" description="Disordered" evidence="16">
    <location>
        <begin position="665"/>
        <end position="774"/>
    </location>
</feature>
<dbReference type="PANTHER" id="PTHR24089">
    <property type="entry name" value="SOLUTE CARRIER FAMILY 25"/>
    <property type="match status" value="1"/>
</dbReference>
<evidence type="ECO:0000256" key="12">
    <source>
        <dbReference type="ARBA" id="ARBA00023128"/>
    </source>
</evidence>
<evidence type="ECO:0000256" key="4">
    <source>
        <dbReference type="ARBA" id="ARBA00022692"/>
    </source>
</evidence>
<name>A0A915MN01_MELJA</name>
<dbReference type="Proteomes" id="UP000887561">
    <property type="component" value="Unplaced"/>
</dbReference>
<dbReference type="SUPFAM" id="SSF56112">
    <property type="entry name" value="Protein kinase-like (PK-like)"/>
    <property type="match status" value="1"/>
</dbReference>
<dbReference type="InterPro" id="IPR036855">
    <property type="entry name" value="Znf_CCCH_sf"/>
</dbReference>
<feature type="repeat" description="Solcar" evidence="14">
    <location>
        <begin position="68"/>
        <end position="157"/>
    </location>
</feature>
<evidence type="ECO:0000256" key="6">
    <source>
        <dbReference type="ARBA" id="ARBA00022737"/>
    </source>
</evidence>
<dbReference type="PROSITE" id="PS50103">
    <property type="entry name" value="ZF_C3H1"/>
    <property type="match status" value="1"/>
</dbReference>
<proteinExistence type="inferred from homology"/>
<evidence type="ECO:0000256" key="11">
    <source>
        <dbReference type="ARBA" id="ARBA00022989"/>
    </source>
</evidence>
<feature type="region of interest" description="Disordered" evidence="16">
    <location>
        <begin position="828"/>
        <end position="861"/>
    </location>
</feature>
<evidence type="ECO:0000256" key="14">
    <source>
        <dbReference type="PROSITE-ProRule" id="PRU00282"/>
    </source>
</evidence>
<dbReference type="GO" id="GO:0008270">
    <property type="term" value="F:zinc ion binding"/>
    <property type="evidence" value="ECO:0007669"/>
    <property type="project" value="UniProtKB-KW"/>
</dbReference>
<comment type="subcellular location">
    <subcellularLocation>
        <location evidence="1">Mitochondrion inner membrane</location>
        <topology evidence="1">Multi-pass membrane protein</topology>
    </subcellularLocation>
</comment>
<accession>A0A915MN01</accession>
<dbReference type="PROSITE" id="PS50011">
    <property type="entry name" value="PROTEIN_KINASE_DOM"/>
    <property type="match status" value="1"/>
</dbReference>
<keyword evidence="13 14" id="KW-0472">Membrane</keyword>
<keyword evidence="7 15" id="KW-0863">Zinc-finger</keyword>
<dbReference type="InterPro" id="IPR011009">
    <property type="entry name" value="Kinase-like_dom_sf"/>
</dbReference>
<organism evidence="19 20">
    <name type="scientific">Meloidogyne javanica</name>
    <name type="common">Root-knot nematode worm</name>
    <dbReference type="NCBI Taxonomy" id="6303"/>
    <lineage>
        <taxon>Eukaryota</taxon>
        <taxon>Metazoa</taxon>
        <taxon>Ecdysozoa</taxon>
        <taxon>Nematoda</taxon>
        <taxon>Chromadorea</taxon>
        <taxon>Rhabditida</taxon>
        <taxon>Tylenchina</taxon>
        <taxon>Tylenchomorpha</taxon>
        <taxon>Tylenchoidea</taxon>
        <taxon>Meloidogynidae</taxon>
        <taxon>Meloidogyninae</taxon>
        <taxon>Meloidogyne</taxon>
        <taxon>Meloidogyne incognita group</taxon>
    </lineage>
</organism>
<dbReference type="SMART" id="SM00220">
    <property type="entry name" value="S_TKc"/>
    <property type="match status" value="1"/>
</dbReference>
<dbReference type="SMART" id="SM00356">
    <property type="entry name" value="ZnF_C3H1"/>
    <property type="match status" value="1"/>
</dbReference>
<dbReference type="GO" id="GO:0005524">
    <property type="term" value="F:ATP binding"/>
    <property type="evidence" value="ECO:0007669"/>
    <property type="project" value="InterPro"/>
</dbReference>
<feature type="repeat" description="Solcar" evidence="14">
    <location>
        <begin position="168"/>
        <end position="255"/>
    </location>
</feature>
<dbReference type="InterPro" id="IPR000571">
    <property type="entry name" value="Znf_CCCH"/>
</dbReference>
<evidence type="ECO:0000256" key="1">
    <source>
        <dbReference type="ARBA" id="ARBA00004448"/>
    </source>
</evidence>
<dbReference type="InterPro" id="IPR002067">
    <property type="entry name" value="MCP"/>
</dbReference>
<feature type="compositionally biased region" description="Gly residues" evidence="16">
    <location>
        <begin position="602"/>
        <end position="622"/>
    </location>
</feature>
<reference evidence="20" key="1">
    <citation type="submission" date="2022-11" db="UniProtKB">
        <authorList>
            <consortium name="WormBaseParasite"/>
        </authorList>
    </citation>
    <scope>IDENTIFICATION</scope>
</reference>
<dbReference type="Pfam" id="PF00642">
    <property type="entry name" value="zf-CCCH"/>
    <property type="match status" value="1"/>
</dbReference>
<feature type="compositionally biased region" description="Gly residues" evidence="16">
    <location>
        <begin position="679"/>
        <end position="691"/>
    </location>
</feature>
<protein>
    <submittedName>
        <fullName evidence="20">Protein kinase domain-containing protein</fullName>
    </submittedName>
</protein>